<accession>A0A8J2LEG1</accession>
<protein>
    <submittedName>
        <fullName evidence="1">Uncharacterized protein</fullName>
    </submittedName>
</protein>
<comment type="caution">
    <text evidence="1">The sequence shown here is derived from an EMBL/GenBank/DDBJ whole genome shotgun (WGS) entry which is preliminary data.</text>
</comment>
<reference evidence="1" key="1">
    <citation type="submission" date="2021-06" db="EMBL/GenBank/DDBJ databases">
        <authorList>
            <person name="Hodson N. C."/>
            <person name="Mongue J. A."/>
            <person name="Jaron S. K."/>
        </authorList>
    </citation>
    <scope>NUCLEOTIDE SEQUENCE</scope>
</reference>
<gene>
    <name evidence="1" type="ORF">AFUS01_LOCUS31446</name>
</gene>
<dbReference type="AlphaFoldDB" id="A0A8J2LEG1"/>
<organism evidence="1 2">
    <name type="scientific">Allacma fusca</name>
    <dbReference type="NCBI Taxonomy" id="39272"/>
    <lineage>
        <taxon>Eukaryota</taxon>
        <taxon>Metazoa</taxon>
        <taxon>Ecdysozoa</taxon>
        <taxon>Arthropoda</taxon>
        <taxon>Hexapoda</taxon>
        <taxon>Collembola</taxon>
        <taxon>Symphypleona</taxon>
        <taxon>Sminthuridae</taxon>
        <taxon>Allacma</taxon>
    </lineage>
</organism>
<name>A0A8J2LEG1_9HEXA</name>
<keyword evidence="2" id="KW-1185">Reference proteome</keyword>
<proteinExistence type="predicted"/>
<feature type="non-terminal residue" evidence="1">
    <location>
        <position position="1"/>
    </location>
</feature>
<sequence length="30" mass="3494">KSICNNINSWKLYPRSQSQGTQIVDINEKE</sequence>
<dbReference type="Proteomes" id="UP000708208">
    <property type="component" value="Unassembled WGS sequence"/>
</dbReference>
<evidence type="ECO:0000313" key="1">
    <source>
        <dbReference type="EMBL" id="CAG7821089.1"/>
    </source>
</evidence>
<evidence type="ECO:0000313" key="2">
    <source>
        <dbReference type="Proteomes" id="UP000708208"/>
    </source>
</evidence>
<dbReference type="EMBL" id="CAJVCH010499816">
    <property type="protein sequence ID" value="CAG7821089.1"/>
    <property type="molecule type" value="Genomic_DNA"/>
</dbReference>